<keyword evidence="7" id="KW-1185">Reference proteome</keyword>
<dbReference type="RefSeq" id="WP_106447340.1">
    <property type="nucleotide sequence ID" value="NZ_CP027669.1"/>
</dbReference>
<evidence type="ECO:0000256" key="4">
    <source>
        <dbReference type="ARBA" id="ARBA00023163"/>
    </source>
</evidence>
<keyword evidence="3" id="KW-0238">DNA-binding</keyword>
<dbReference type="AlphaFoldDB" id="A0A2S0N365"/>
<protein>
    <submittedName>
        <fullName evidence="6">LysR family transcriptional regulator</fullName>
    </submittedName>
</protein>
<gene>
    <name evidence="6" type="ORF">C6571_14630</name>
</gene>
<feature type="domain" description="HTH lysR-type" evidence="5">
    <location>
        <begin position="11"/>
        <end position="63"/>
    </location>
</feature>
<reference evidence="6 7" key="1">
    <citation type="submission" date="2018-03" db="EMBL/GenBank/DDBJ databases">
        <title>Genome sequencing of Simplicispira sp.</title>
        <authorList>
            <person name="Kim S.-J."/>
            <person name="Heo J."/>
            <person name="Kwon S.-W."/>
        </authorList>
    </citation>
    <scope>NUCLEOTIDE SEQUENCE [LARGE SCALE GENOMIC DNA]</scope>
    <source>
        <strain evidence="6 7">SC1-8</strain>
    </source>
</reference>
<dbReference type="PANTHER" id="PTHR30427">
    <property type="entry name" value="TRANSCRIPTIONAL ACTIVATOR PROTEIN LYSR"/>
    <property type="match status" value="1"/>
</dbReference>
<dbReference type="InterPro" id="IPR005119">
    <property type="entry name" value="LysR_subst-bd"/>
</dbReference>
<dbReference type="InterPro" id="IPR000847">
    <property type="entry name" value="LysR_HTH_N"/>
</dbReference>
<dbReference type="Pfam" id="PF00126">
    <property type="entry name" value="HTH_1"/>
    <property type="match status" value="1"/>
</dbReference>
<accession>A0A2S0N365</accession>
<dbReference type="Proteomes" id="UP000239326">
    <property type="component" value="Chromosome"/>
</dbReference>
<dbReference type="KEGG" id="simp:C6571_14630"/>
<dbReference type="PRINTS" id="PR00039">
    <property type="entry name" value="HTHLYSR"/>
</dbReference>
<dbReference type="SUPFAM" id="SSF46785">
    <property type="entry name" value="Winged helix' DNA-binding domain"/>
    <property type="match status" value="1"/>
</dbReference>
<dbReference type="Pfam" id="PF03466">
    <property type="entry name" value="LysR_substrate"/>
    <property type="match status" value="1"/>
</dbReference>
<dbReference type="OrthoDB" id="9785745at2"/>
<evidence type="ECO:0000256" key="3">
    <source>
        <dbReference type="ARBA" id="ARBA00023125"/>
    </source>
</evidence>
<organism evidence="6 7">
    <name type="scientific">Simplicispira suum</name>
    <dbReference type="NCBI Taxonomy" id="2109915"/>
    <lineage>
        <taxon>Bacteria</taxon>
        <taxon>Pseudomonadati</taxon>
        <taxon>Pseudomonadota</taxon>
        <taxon>Betaproteobacteria</taxon>
        <taxon>Burkholderiales</taxon>
        <taxon>Comamonadaceae</taxon>
        <taxon>Simplicispira</taxon>
    </lineage>
</organism>
<sequence length="304" mass="32452">MPTPVPTHRMIEAFRAAMLSGGISAAADSLGMSQPSLSRLIADLQKIVGLQLFVKQGRSVKPTEEAIALMDKVQQSFLGLEEIKRFSDQLRTRRMGRLTVCALPALGHSMLPAAIDFLRQRHPQVVVSLEIASSIHVAGQVRNRQADLGFSSQGIALEEVETVAELGGECVCIAPAGGLPAEWRHVDLTRLAGRPFVSLRGSIQHRLDVLMADNPGGLDVVAEAGLSLSVSELVLRGLGISVVDPFTGVLHRQRGGLCLPFRPSVPFRVKALALGDTRLSAPAKDLLAHLQAAADALHTVNIAT</sequence>
<dbReference type="Gene3D" id="1.10.10.10">
    <property type="entry name" value="Winged helix-like DNA-binding domain superfamily/Winged helix DNA-binding domain"/>
    <property type="match status" value="1"/>
</dbReference>
<dbReference type="GO" id="GO:0003700">
    <property type="term" value="F:DNA-binding transcription factor activity"/>
    <property type="evidence" value="ECO:0007669"/>
    <property type="project" value="InterPro"/>
</dbReference>
<dbReference type="InterPro" id="IPR036390">
    <property type="entry name" value="WH_DNA-bd_sf"/>
</dbReference>
<dbReference type="PROSITE" id="PS50931">
    <property type="entry name" value="HTH_LYSR"/>
    <property type="match status" value="1"/>
</dbReference>
<dbReference type="Gene3D" id="3.40.190.290">
    <property type="match status" value="1"/>
</dbReference>
<evidence type="ECO:0000313" key="6">
    <source>
        <dbReference type="EMBL" id="AVO42363.1"/>
    </source>
</evidence>
<name>A0A2S0N365_9BURK</name>
<evidence type="ECO:0000259" key="5">
    <source>
        <dbReference type="PROSITE" id="PS50931"/>
    </source>
</evidence>
<dbReference type="GO" id="GO:0010628">
    <property type="term" value="P:positive regulation of gene expression"/>
    <property type="evidence" value="ECO:0007669"/>
    <property type="project" value="TreeGrafter"/>
</dbReference>
<evidence type="ECO:0000313" key="7">
    <source>
        <dbReference type="Proteomes" id="UP000239326"/>
    </source>
</evidence>
<proteinExistence type="inferred from homology"/>
<evidence type="ECO:0000256" key="2">
    <source>
        <dbReference type="ARBA" id="ARBA00023015"/>
    </source>
</evidence>
<dbReference type="InterPro" id="IPR036388">
    <property type="entry name" value="WH-like_DNA-bd_sf"/>
</dbReference>
<keyword evidence="2" id="KW-0805">Transcription regulation</keyword>
<dbReference type="PANTHER" id="PTHR30427:SF1">
    <property type="entry name" value="TRANSCRIPTIONAL ACTIVATOR PROTEIN LYSR"/>
    <property type="match status" value="1"/>
</dbReference>
<dbReference type="EMBL" id="CP027669">
    <property type="protein sequence ID" value="AVO42363.1"/>
    <property type="molecule type" value="Genomic_DNA"/>
</dbReference>
<dbReference type="SUPFAM" id="SSF53850">
    <property type="entry name" value="Periplasmic binding protein-like II"/>
    <property type="match status" value="1"/>
</dbReference>
<dbReference type="GO" id="GO:0043565">
    <property type="term" value="F:sequence-specific DNA binding"/>
    <property type="evidence" value="ECO:0007669"/>
    <property type="project" value="TreeGrafter"/>
</dbReference>
<evidence type="ECO:0000256" key="1">
    <source>
        <dbReference type="ARBA" id="ARBA00009437"/>
    </source>
</evidence>
<comment type="similarity">
    <text evidence="1">Belongs to the LysR transcriptional regulatory family.</text>
</comment>
<keyword evidence="4" id="KW-0804">Transcription</keyword>